<reference evidence="5 6" key="1">
    <citation type="journal article" date="2008" name="Nature">
        <title>The genome of the choanoflagellate Monosiga brevicollis and the origin of metazoans.</title>
        <authorList>
            <consortium name="JGI Sequencing"/>
            <person name="King N."/>
            <person name="Westbrook M.J."/>
            <person name="Young S.L."/>
            <person name="Kuo A."/>
            <person name="Abedin M."/>
            <person name="Chapman J."/>
            <person name="Fairclough S."/>
            <person name="Hellsten U."/>
            <person name="Isogai Y."/>
            <person name="Letunic I."/>
            <person name="Marr M."/>
            <person name="Pincus D."/>
            <person name="Putnam N."/>
            <person name="Rokas A."/>
            <person name="Wright K.J."/>
            <person name="Zuzow R."/>
            <person name="Dirks W."/>
            <person name="Good M."/>
            <person name="Goodstein D."/>
            <person name="Lemons D."/>
            <person name="Li W."/>
            <person name="Lyons J.B."/>
            <person name="Morris A."/>
            <person name="Nichols S."/>
            <person name="Richter D.J."/>
            <person name="Salamov A."/>
            <person name="Bork P."/>
            <person name="Lim W.A."/>
            <person name="Manning G."/>
            <person name="Miller W.T."/>
            <person name="McGinnis W."/>
            <person name="Shapiro H."/>
            <person name="Tjian R."/>
            <person name="Grigoriev I.V."/>
            <person name="Rokhsar D."/>
        </authorList>
    </citation>
    <scope>NUCLEOTIDE SEQUENCE [LARGE SCALE GENOMIC DNA]</scope>
    <source>
        <strain evidence="6">MX1 / ATCC 50154</strain>
    </source>
</reference>
<dbReference type="GO" id="GO:0005737">
    <property type="term" value="C:cytoplasm"/>
    <property type="evidence" value="ECO:0007669"/>
    <property type="project" value="UniProtKB-SubCell"/>
</dbReference>
<name>A9UW02_MONBE</name>
<feature type="compositionally biased region" description="Polar residues" evidence="4">
    <location>
        <begin position="232"/>
        <end position="242"/>
    </location>
</feature>
<dbReference type="OMA" id="CDQVTQV"/>
<dbReference type="eggNOG" id="KOG3746">
    <property type="taxonomic scope" value="Eukaryota"/>
</dbReference>
<dbReference type="PANTHER" id="PTHR12474">
    <property type="entry name" value="P53 REGULATED PA26 NUCLEAR PROTEIN SESTRIN"/>
    <property type="match status" value="1"/>
</dbReference>
<dbReference type="GO" id="GO:0016684">
    <property type="term" value="F:oxidoreductase activity, acting on peroxide as acceptor"/>
    <property type="evidence" value="ECO:0000318"/>
    <property type="project" value="GO_Central"/>
</dbReference>
<dbReference type="Gene3D" id="1.20.1290.10">
    <property type="entry name" value="AhpD-like"/>
    <property type="match status" value="1"/>
</dbReference>
<organism evidence="5 6">
    <name type="scientific">Monosiga brevicollis</name>
    <name type="common">Choanoflagellate</name>
    <dbReference type="NCBI Taxonomy" id="81824"/>
    <lineage>
        <taxon>Eukaryota</taxon>
        <taxon>Choanoflagellata</taxon>
        <taxon>Craspedida</taxon>
        <taxon>Salpingoecidae</taxon>
        <taxon>Monosiga</taxon>
    </lineage>
</organism>
<dbReference type="PANTHER" id="PTHR12474:SF0">
    <property type="entry name" value="SESTRIN HOMOLOG"/>
    <property type="match status" value="1"/>
</dbReference>
<dbReference type="InterPro" id="IPR006730">
    <property type="entry name" value="Sestrin"/>
</dbReference>
<gene>
    <name evidence="5" type="ORF">MONBRDRAFT_1017</name>
</gene>
<dbReference type="InParanoid" id="A9UW02"/>
<dbReference type="GeneID" id="5889926"/>
<dbReference type="Proteomes" id="UP000001357">
    <property type="component" value="Unassembled WGS sequence"/>
</dbReference>
<dbReference type="GO" id="GO:1904262">
    <property type="term" value="P:negative regulation of TORC1 signaling"/>
    <property type="evidence" value="ECO:0000318"/>
    <property type="project" value="GO_Central"/>
</dbReference>
<evidence type="ECO:0000256" key="2">
    <source>
        <dbReference type="ARBA" id="ARBA00008350"/>
    </source>
</evidence>
<feature type="region of interest" description="Disordered" evidence="4">
    <location>
        <begin position="211"/>
        <end position="242"/>
    </location>
</feature>
<dbReference type="GO" id="GO:0071233">
    <property type="term" value="P:cellular response to L-leucine"/>
    <property type="evidence" value="ECO:0000318"/>
    <property type="project" value="GO_Central"/>
</dbReference>
<comment type="subcellular location">
    <subcellularLocation>
        <location evidence="1">Cytoplasm</location>
    </subcellularLocation>
</comment>
<feature type="compositionally biased region" description="Low complexity" evidence="4">
    <location>
        <begin position="215"/>
        <end position="231"/>
    </location>
</feature>
<dbReference type="InterPro" id="IPR029032">
    <property type="entry name" value="AhpD-like"/>
</dbReference>
<dbReference type="GO" id="GO:0070728">
    <property type="term" value="F:L-leucine binding"/>
    <property type="evidence" value="ECO:0000318"/>
    <property type="project" value="GO_Central"/>
</dbReference>
<proteinExistence type="inferred from homology"/>
<evidence type="ECO:0000313" key="6">
    <source>
        <dbReference type="Proteomes" id="UP000001357"/>
    </source>
</evidence>
<dbReference type="SUPFAM" id="SSF69118">
    <property type="entry name" value="AhpD-like"/>
    <property type="match status" value="1"/>
</dbReference>
<dbReference type="RefSeq" id="XP_001744732.1">
    <property type="nucleotide sequence ID" value="XM_001744680.1"/>
</dbReference>
<comment type="similarity">
    <text evidence="2">Belongs to the sestrin family.</text>
</comment>
<dbReference type="GO" id="GO:0005634">
    <property type="term" value="C:nucleus"/>
    <property type="evidence" value="ECO:0007669"/>
    <property type="project" value="InterPro"/>
</dbReference>
<evidence type="ECO:0000313" key="5">
    <source>
        <dbReference type="EMBL" id="EDQ90681.1"/>
    </source>
</evidence>
<evidence type="ECO:0000256" key="4">
    <source>
        <dbReference type="SAM" id="MobiDB-lite"/>
    </source>
</evidence>
<dbReference type="GO" id="GO:1990253">
    <property type="term" value="P:cellular response to leucine starvation"/>
    <property type="evidence" value="ECO:0000318"/>
    <property type="project" value="GO_Central"/>
</dbReference>
<dbReference type="EMBL" id="CH991547">
    <property type="protein sequence ID" value="EDQ90681.1"/>
    <property type="molecule type" value="Genomic_DNA"/>
</dbReference>
<keyword evidence="3" id="KW-0963">Cytoplasm</keyword>
<feature type="non-terminal residue" evidence="5">
    <location>
        <position position="1"/>
    </location>
</feature>
<protein>
    <submittedName>
        <fullName evidence="5">Uncharacterized protein</fullName>
    </submittedName>
</protein>
<evidence type="ECO:0000256" key="1">
    <source>
        <dbReference type="ARBA" id="ARBA00004496"/>
    </source>
</evidence>
<accession>A9UW02</accession>
<dbReference type="Pfam" id="PF04636">
    <property type="entry name" value="PA26"/>
    <property type="match status" value="2"/>
</dbReference>
<dbReference type="KEGG" id="mbr:MONBRDRAFT_1017"/>
<evidence type="ECO:0000256" key="3">
    <source>
        <dbReference type="ARBA" id="ARBA00022490"/>
    </source>
</evidence>
<dbReference type="FunCoup" id="A9UW02">
    <property type="interactions" value="1027"/>
</dbReference>
<dbReference type="AlphaFoldDB" id="A9UW02"/>
<feature type="non-terminal residue" evidence="5">
    <location>
        <position position="403"/>
    </location>
</feature>
<dbReference type="GO" id="GO:0016239">
    <property type="term" value="P:positive regulation of macroautophagy"/>
    <property type="evidence" value="ECO:0000318"/>
    <property type="project" value="GO_Central"/>
</dbReference>
<dbReference type="STRING" id="81824.A9UW02"/>
<sequence length="403" mass="45359">AFESDGRVSNMTRVMATHPKFLLCFREFHNHILLGEGPIALDVRHFIAIMAASRHCCQYLIDIHLHHFRELGGDEEWLTNREAIPGKLRRLSIINSVLAYQPWRLQQSHLALLLNSPEDDNWSLPELMQAVLLLSHFHALAGFCLATGLLPEVDLKPLDGADDNVDEPPPEPGVARVNSHEPSALFASVVAKFVKDGRYISLPMLLPKRSPRQGAAANADPNDDLAAPTTPVANTHDATPSSVLMSPPSQLCANFCDDTFVGEQPCAFSWVDHGFELVQRFGREYAQLLDTEFQVITQLTYDFIGVIKDVKTKPVRSAIWHYSSFTRGIINDEFWYKDINDVLSKECKAFCKLLACEPERITIDDFSWSDFLPDEKIHVALLAMDSSKQASLLYFLRALQDFL</sequence>
<keyword evidence="6" id="KW-1185">Reference proteome</keyword>
<dbReference type="GO" id="GO:1901031">
    <property type="term" value="P:regulation of response to reactive oxygen species"/>
    <property type="evidence" value="ECO:0007669"/>
    <property type="project" value="InterPro"/>
</dbReference>